<dbReference type="EMBL" id="MFSQ01000127">
    <property type="protein sequence ID" value="OGI38245.1"/>
    <property type="molecule type" value="Genomic_DNA"/>
</dbReference>
<dbReference type="SUPFAM" id="SSF63418">
    <property type="entry name" value="MurE/MurF N-terminal domain"/>
    <property type="match status" value="1"/>
</dbReference>
<dbReference type="InterPro" id="IPR036615">
    <property type="entry name" value="Mur_ligase_C_dom_sf"/>
</dbReference>
<feature type="domain" description="Mur ligase central" evidence="2">
    <location>
        <begin position="160"/>
        <end position="336"/>
    </location>
</feature>
<proteinExistence type="predicted"/>
<dbReference type="AlphaFoldDB" id="A0A1F6SZS8"/>
<dbReference type="GO" id="GO:0005524">
    <property type="term" value="F:ATP binding"/>
    <property type="evidence" value="ECO:0007669"/>
    <property type="project" value="InterPro"/>
</dbReference>
<comment type="caution">
    <text evidence="3">The sequence shown here is derived from an EMBL/GenBank/DDBJ whole genome shotgun (WGS) entry which is preliminary data.</text>
</comment>
<dbReference type="Pfam" id="PF01225">
    <property type="entry name" value="Mur_ligase"/>
    <property type="match status" value="1"/>
</dbReference>
<evidence type="ECO:0000313" key="3">
    <source>
        <dbReference type="EMBL" id="OGI38245.1"/>
    </source>
</evidence>
<gene>
    <name evidence="3" type="ORF">A2140_04555</name>
</gene>
<evidence type="ECO:0008006" key="5">
    <source>
        <dbReference type="Google" id="ProtNLM"/>
    </source>
</evidence>
<sequence>MGAPISLSKLLAGIASVPARADRPVQALQIDSRQVTAGDVFVAMPGVSADGRRFVADAVARGAAAVLIEDHGTWPDSGVPSIAVSNLRQRLGIIADRLYDEPSRELVVVGVTGTNGKTTCTQLLAQAMDMIRISEPTPPLPPGEGWGEGSEPLRAHGARRCGIIGTLGYGFHGALDASLHTTPDAISVHRLLGKFREQGASHVAMEVSSHALDQGRVNAVRFTVAVFTNLTRDHLDYHGDMQHYGESKAALFRWPGLRAAVINADDDFGRSLIAGMPKEVRVLGYGLKGGDVRAREVRPMHDGLHLVVETPVGVATIDSPLFGRFNASNLLAVLAVLIALDVPLAEAARRLAQAQAADGRAERFGGKSGRPLVVVDYAHTPDALEQVL</sequence>
<dbReference type="STRING" id="1817756.A2140_04555"/>
<dbReference type="InterPro" id="IPR000713">
    <property type="entry name" value="Mur_ligase_N"/>
</dbReference>
<dbReference type="InterPro" id="IPR036565">
    <property type="entry name" value="Mur-like_cat_sf"/>
</dbReference>
<feature type="domain" description="Mur ligase N-terminal catalytic" evidence="1">
    <location>
        <begin position="25"/>
        <end position="97"/>
    </location>
</feature>
<dbReference type="Gene3D" id="3.40.1390.10">
    <property type="entry name" value="MurE/MurF, N-terminal domain"/>
    <property type="match status" value="1"/>
</dbReference>
<evidence type="ECO:0000259" key="2">
    <source>
        <dbReference type="Pfam" id="PF08245"/>
    </source>
</evidence>
<dbReference type="PANTHER" id="PTHR23135:SF4">
    <property type="entry name" value="UDP-N-ACETYLMURAMOYL-L-ALANYL-D-GLUTAMATE--2,6-DIAMINOPIMELATE LIGASE MURE HOMOLOG, CHLOROPLASTIC"/>
    <property type="match status" value="1"/>
</dbReference>
<dbReference type="Pfam" id="PF08245">
    <property type="entry name" value="Mur_ligase_M"/>
    <property type="match status" value="1"/>
</dbReference>
<dbReference type="SUPFAM" id="SSF53244">
    <property type="entry name" value="MurD-like peptide ligases, peptide-binding domain"/>
    <property type="match status" value="1"/>
</dbReference>
<feature type="non-terminal residue" evidence="3">
    <location>
        <position position="388"/>
    </location>
</feature>
<evidence type="ECO:0000259" key="1">
    <source>
        <dbReference type="Pfam" id="PF01225"/>
    </source>
</evidence>
<organism evidence="3 4">
    <name type="scientific">Candidatus Muproteobacteria bacterium RBG_16_62_13</name>
    <dbReference type="NCBI Taxonomy" id="1817756"/>
    <lineage>
        <taxon>Bacteria</taxon>
        <taxon>Pseudomonadati</taxon>
        <taxon>Pseudomonadota</taxon>
        <taxon>Candidatus Muproteobacteria</taxon>
    </lineage>
</organism>
<accession>A0A1F6SZS8</accession>
<dbReference type="SUPFAM" id="SSF53623">
    <property type="entry name" value="MurD-like peptide ligases, catalytic domain"/>
    <property type="match status" value="2"/>
</dbReference>
<evidence type="ECO:0000313" key="4">
    <source>
        <dbReference type="Proteomes" id="UP000178379"/>
    </source>
</evidence>
<dbReference type="Gene3D" id="3.90.190.20">
    <property type="entry name" value="Mur ligase, C-terminal domain"/>
    <property type="match status" value="1"/>
</dbReference>
<dbReference type="Proteomes" id="UP000178379">
    <property type="component" value="Unassembled WGS sequence"/>
</dbReference>
<name>A0A1F6SZS8_9PROT</name>
<dbReference type="InterPro" id="IPR035911">
    <property type="entry name" value="MurE/MurF_N"/>
</dbReference>
<dbReference type="InterPro" id="IPR013221">
    <property type="entry name" value="Mur_ligase_cen"/>
</dbReference>
<dbReference type="Gene3D" id="3.40.1190.10">
    <property type="entry name" value="Mur-like, catalytic domain"/>
    <property type="match status" value="1"/>
</dbReference>
<reference evidence="3 4" key="1">
    <citation type="journal article" date="2016" name="Nat. Commun.">
        <title>Thousands of microbial genomes shed light on interconnected biogeochemical processes in an aquifer system.</title>
        <authorList>
            <person name="Anantharaman K."/>
            <person name="Brown C.T."/>
            <person name="Hug L.A."/>
            <person name="Sharon I."/>
            <person name="Castelle C.J."/>
            <person name="Probst A.J."/>
            <person name="Thomas B.C."/>
            <person name="Singh A."/>
            <person name="Wilkins M.J."/>
            <person name="Karaoz U."/>
            <person name="Brodie E.L."/>
            <person name="Williams K.H."/>
            <person name="Hubbard S.S."/>
            <person name="Banfield J.F."/>
        </authorList>
    </citation>
    <scope>NUCLEOTIDE SEQUENCE [LARGE SCALE GENOMIC DNA]</scope>
</reference>
<protein>
    <recommendedName>
        <fullName evidence="5">UDP-N-acetylmuramoyl-L-alanyl-D-glutamate--2, 6-diaminopimelate ligase</fullName>
    </recommendedName>
</protein>
<dbReference type="GO" id="GO:0016881">
    <property type="term" value="F:acid-amino acid ligase activity"/>
    <property type="evidence" value="ECO:0007669"/>
    <property type="project" value="InterPro"/>
</dbReference>
<dbReference type="PANTHER" id="PTHR23135">
    <property type="entry name" value="MUR LIGASE FAMILY MEMBER"/>
    <property type="match status" value="1"/>
</dbReference>